<organism evidence="2 3">
    <name type="scientific">Cohnella zeiphila</name>
    <dbReference type="NCBI Taxonomy" id="2761120"/>
    <lineage>
        <taxon>Bacteria</taxon>
        <taxon>Bacillati</taxon>
        <taxon>Bacillota</taxon>
        <taxon>Bacilli</taxon>
        <taxon>Bacillales</taxon>
        <taxon>Paenibacillaceae</taxon>
        <taxon>Cohnella</taxon>
    </lineage>
</organism>
<dbReference type="RefSeq" id="WP_185130745.1">
    <property type="nucleotide sequence ID" value="NZ_JACJVO010000024.1"/>
</dbReference>
<feature type="transmembrane region" description="Helical" evidence="1">
    <location>
        <begin position="996"/>
        <end position="1019"/>
    </location>
</feature>
<dbReference type="GO" id="GO:0042910">
    <property type="term" value="F:xenobiotic transmembrane transporter activity"/>
    <property type="evidence" value="ECO:0007669"/>
    <property type="project" value="TreeGrafter"/>
</dbReference>
<feature type="transmembrane region" description="Helical" evidence="1">
    <location>
        <begin position="360"/>
        <end position="380"/>
    </location>
</feature>
<reference evidence="2 3" key="1">
    <citation type="submission" date="2020-08" db="EMBL/GenBank/DDBJ databases">
        <title>Cohnella phylogeny.</title>
        <authorList>
            <person name="Dunlap C."/>
        </authorList>
    </citation>
    <scope>NUCLEOTIDE SEQUENCE [LARGE SCALE GENOMIC DNA]</scope>
    <source>
        <strain evidence="2 3">CBP 2801</strain>
    </source>
</reference>
<feature type="transmembrane region" description="Helical" evidence="1">
    <location>
        <begin position="893"/>
        <end position="913"/>
    </location>
</feature>
<feature type="transmembrane region" description="Helical" evidence="1">
    <location>
        <begin position="437"/>
        <end position="460"/>
    </location>
</feature>
<comment type="caution">
    <text evidence="2">The sequence shown here is derived from an EMBL/GenBank/DDBJ whole genome shotgun (WGS) entry which is preliminary data.</text>
</comment>
<feature type="transmembrane region" description="Helical" evidence="1">
    <location>
        <begin position="334"/>
        <end position="353"/>
    </location>
</feature>
<feature type="transmembrane region" description="Helical" evidence="1">
    <location>
        <begin position="863"/>
        <end position="886"/>
    </location>
</feature>
<feature type="transmembrane region" description="Helical" evidence="1">
    <location>
        <begin position="466"/>
        <end position="492"/>
    </location>
</feature>
<keyword evidence="1" id="KW-0472">Membrane</keyword>
<dbReference type="AlphaFoldDB" id="A0A7X0VWL2"/>
<dbReference type="Gene3D" id="3.30.2090.10">
    <property type="entry name" value="Multidrug efflux transporter AcrB TolC docking domain, DN and DC subdomains"/>
    <property type="match status" value="2"/>
</dbReference>
<dbReference type="Gene3D" id="3.30.70.1320">
    <property type="entry name" value="Multidrug efflux transporter AcrB pore domain like"/>
    <property type="match status" value="1"/>
</dbReference>
<evidence type="ECO:0000313" key="2">
    <source>
        <dbReference type="EMBL" id="MBB6733086.1"/>
    </source>
</evidence>
<dbReference type="Gene3D" id="3.30.70.1440">
    <property type="entry name" value="Multidrug efflux transporter AcrB pore domain"/>
    <property type="match status" value="1"/>
</dbReference>
<dbReference type="SUPFAM" id="SSF82866">
    <property type="entry name" value="Multidrug efflux transporter AcrB transmembrane domain"/>
    <property type="match status" value="2"/>
</dbReference>
<evidence type="ECO:0000256" key="1">
    <source>
        <dbReference type="SAM" id="Phobius"/>
    </source>
</evidence>
<accession>A0A7X0VWL2</accession>
<sequence length="1043" mass="111076">MHRLIEAAKKRTVLILISLAVILVWGGASAYRMQRDYLPSISNPTLMITVQAQHDRADQIRTSVAGPIEQAVRGVRELQSMETNSFEGGLLLSLAFPLNYDMDRAEREVADALLPVSLPEEVGRPTVTRVSTGSFPMMRLTLTSPSGQVDENTLRTAVQARVSDEVLHAPGVGEVRVTGAAKNGYVLTIRMDDLIKAGLTIDDVKRALAGFSFPSVQGNLTDSQMSVPLEASGWAPEVADLERLSVRGADGSSVPLSSVADVSKSLVDLQTISRTDGAASVVLDVLKKPSANITEVSKNVRDRISDVSLALPGDAKLAIAYDQGKEVQSSLNGLLREGLLGCLFSMVSVWLFFRNTRSTLLIALSLPICILATAGLLGAMGFSLNLLTVSGLVVAMGRVIDDTIVILDNAHRKLQQSGRPFLSSALMAEAAGEMLPAIVSSTATTVAVFIPIALVGGMIGAAFSGFAWSVVLSLLISLLVAAVIVPVLYYAWQRGRPGAAAVSVEPFSERLLQWAIPHKGKWIAGFAALLLAAVAGALLLPINFLPAQTSGQINVQLEYPERTTLAQIDASVKRMEQALKADPGVETFSSVLGSSFTPQFDDVFDAGGGWIQGGNIANIAVSVREDEDVDAVTDRLKDRLVSLSDSAVVTVTNQNISGDDSQLRIDLTGADEATLAQAAALVRNGLKDIPNLSVMGEADDEAGAPGYRVALDRAKLEQAGVQPDQVLERVRNYLSGGTRVEVNAGDRTTVPLEIRTKLPAMPEDASGLQLPETEALALLGRETFRGKDGKDVPLEQLATLTRDDRPSVLRERDGTPFAVVTANMTSRDIEGVAQEVRKQLSRLTLPAGVRYSTNGITAQVEQMIWEMGIAISVSVILILLILSMMFRGWRAPLVVLCCIPFAFIGSVAGMLLAGGEWNLATLVGLLMLTGIAATNGIVLVDRVERRLASGMPPREAILTGAASRVRPVLMTAVTTVLTLLPLCFSSDGDTVISRSLGIVVVCGMISSTLISLLVIPLLYDWLLVRGSRPVTVGRPAGKLLETP</sequence>
<feature type="transmembrane region" description="Helical" evidence="1">
    <location>
        <begin position="522"/>
        <end position="544"/>
    </location>
</feature>
<dbReference type="SUPFAM" id="SSF82714">
    <property type="entry name" value="Multidrug efflux transporter AcrB TolC docking domain, DN and DC subdomains"/>
    <property type="match status" value="1"/>
</dbReference>
<dbReference type="PANTHER" id="PTHR32063">
    <property type="match status" value="1"/>
</dbReference>
<keyword evidence="1" id="KW-1133">Transmembrane helix</keyword>
<feature type="transmembrane region" description="Helical" evidence="1">
    <location>
        <begin position="919"/>
        <end position="940"/>
    </location>
</feature>
<dbReference type="EMBL" id="JACJVO010000024">
    <property type="protein sequence ID" value="MBB6733086.1"/>
    <property type="molecule type" value="Genomic_DNA"/>
</dbReference>
<gene>
    <name evidence="2" type="ORF">H7C18_19390</name>
</gene>
<feature type="transmembrane region" description="Helical" evidence="1">
    <location>
        <begin position="961"/>
        <end position="984"/>
    </location>
</feature>
<dbReference type="InterPro" id="IPR027463">
    <property type="entry name" value="AcrB_DN_DC_subdom"/>
</dbReference>
<keyword evidence="1" id="KW-0812">Transmembrane</keyword>
<evidence type="ECO:0000313" key="3">
    <source>
        <dbReference type="Proteomes" id="UP000564644"/>
    </source>
</evidence>
<keyword evidence="3" id="KW-1185">Reference proteome</keyword>
<dbReference type="Gene3D" id="3.30.70.1430">
    <property type="entry name" value="Multidrug efflux transporter AcrB pore domain"/>
    <property type="match status" value="2"/>
</dbReference>
<dbReference type="SUPFAM" id="SSF82693">
    <property type="entry name" value="Multidrug efflux transporter AcrB pore domain, PN1, PN2, PC1 and PC2 subdomains"/>
    <property type="match status" value="3"/>
</dbReference>
<dbReference type="PRINTS" id="PR00702">
    <property type="entry name" value="ACRIFLAVINRP"/>
</dbReference>
<dbReference type="PANTHER" id="PTHR32063:SF0">
    <property type="entry name" value="SWARMING MOTILITY PROTEIN SWRC"/>
    <property type="match status" value="1"/>
</dbReference>
<proteinExistence type="predicted"/>
<name>A0A7X0VWL2_9BACL</name>
<dbReference type="InterPro" id="IPR001036">
    <property type="entry name" value="Acrflvin-R"/>
</dbReference>
<dbReference type="Pfam" id="PF00873">
    <property type="entry name" value="ACR_tran"/>
    <property type="match status" value="1"/>
</dbReference>
<protein>
    <submittedName>
        <fullName evidence="2">Efflux RND transporter permease subunit</fullName>
    </submittedName>
</protein>
<dbReference type="Proteomes" id="UP000564644">
    <property type="component" value="Unassembled WGS sequence"/>
</dbReference>
<dbReference type="GO" id="GO:0005886">
    <property type="term" value="C:plasma membrane"/>
    <property type="evidence" value="ECO:0007669"/>
    <property type="project" value="TreeGrafter"/>
</dbReference>
<dbReference type="Gene3D" id="1.20.1640.10">
    <property type="entry name" value="Multidrug efflux transporter AcrB transmembrane domain"/>
    <property type="match status" value="2"/>
</dbReference>